<dbReference type="Gramene" id="TRITD5Av1G152310.1">
    <property type="protein sequence ID" value="TRITD5Av1G152310.1"/>
    <property type="gene ID" value="TRITD5Av1G152310"/>
</dbReference>
<name>A0A9R0TU71_TRITD</name>
<evidence type="ECO:0000313" key="3">
    <source>
        <dbReference type="Proteomes" id="UP000324705"/>
    </source>
</evidence>
<proteinExistence type="predicted"/>
<dbReference type="Proteomes" id="UP000324705">
    <property type="component" value="Chromosome 5A"/>
</dbReference>
<protein>
    <submittedName>
        <fullName evidence="2">Uncharacterized protein</fullName>
    </submittedName>
</protein>
<accession>A0A9R0TU71</accession>
<keyword evidence="3" id="KW-1185">Reference proteome</keyword>
<sequence>MSPSESLPEGSEDSDASSDTQSEDTQVVAEENGTATPKPIRRSASMDSPLFLVVVPEGQGGALQANRKLPSGRQMSIFRAKEKEAAGTSSSSCQTGGFKIGRSMSSSGRGLFFSRNGRSTGNVLPLVDHCLLQCILFLEGGGANDMRELENTMLLFAPVVKEEGAPE</sequence>
<evidence type="ECO:0000313" key="2">
    <source>
        <dbReference type="EMBL" id="VAI18551.1"/>
    </source>
</evidence>
<organism evidence="2 3">
    <name type="scientific">Triticum turgidum subsp. durum</name>
    <name type="common">Durum wheat</name>
    <name type="synonym">Triticum durum</name>
    <dbReference type="NCBI Taxonomy" id="4567"/>
    <lineage>
        <taxon>Eukaryota</taxon>
        <taxon>Viridiplantae</taxon>
        <taxon>Streptophyta</taxon>
        <taxon>Embryophyta</taxon>
        <taxon>Tracheophyta</taxon>
        <taxon>Spermatophyta</taxon>
        <taxon>Magnoliopsida</taxon>
        <taxon>Liliopsida</taxon>
        <taxon>Poales</taxon>
        <taxon>Poaceae</taxon>
        <taxon>BOP clade</taxon>
        <taxon>Pooideae</taxon>
        <taxon>Triticodae</taxon>
        <taxon>Triticeae</taxon>
        <taxon>Triticinae</taxon>
        <taxon>Triticum</taxon>
    </lineage>
</organism>
<reference evidence="2 3" key="1">
    <citation type="submission" date="2017-09" db="EMBL/GenBank/DDBJ databases">
        <authorList>
            <consortium name="International Durum Wheat Genome Sequencing Consortium (IDWGSC)"/>
            <person name="Milanesi L."/>
        </authorList>
    </citation>
    <scope>NUCLEOTIDE SEQUENCE [LARGE SCALE GENOMIC DNA]</scope>
    <source>
        <strain evidence="3">cv. Svevo</strain>
    </source>
</reference>
<feature type="region of interest" description="Disordered" evidence="1">
    <location>
        <begin position="1"/>
        <end position="43"/>
    </location>
</feature>
<gene>
    <name evidence="2" type="ORF">TRITD_5Av1G152310</name>
</gene>
<dbReference type="EMBL" id="LT934119">
    <property type="protein sequence ID" value="VAI18551.1"/>
    <property type="molecule type" value="Genomic_DNA"/>
</dbReference>
<evidence type="ECO:0000256" key="1">
    <source>
        <dbReference type="SAM" id="MobiDB-lite"/>
    </source>
</evidence>
<dbReference type="AlphaFoldDB" id="A0A9R0TU71"/>